<keyword evidence="3" id="KW-1185">Reference proteome</keyword>
<sequence length="23" mass="2743">MARSRIHNEGYNFETCKSNSNKR</sequence>
<protein>
    <submittedName>
        <fullName evidence="2">Uncharacterized protein</fullName>
    </submittedName>
</protein>
<dbReference type="AlphaFoldDB" id="A0A834WYM3"/>
<feature type="region of interest" description="Disordered" evidence="1">
    <location>
        <begin position="1"/>
        <end position="23"/>
    </location>
</feature>
<evidence type="ECO:0000313" key="3">
    <source>
        <dbReference type="Proteomes" id="UP000634136"/>
    </source>
</evidence>
<evidence type="ECO:0000256" key="1">
    <source>
        <dbReference type="SAM" id="MobiDB-lite"/>
    </source>
</evidence>
<evidence type="ECO:0000313" key="2">
    <source>
        <dbReference type="EMBL" id="KAF7834861.1"/>
    </source>
</evidence>
<proteinExistence type="predicted"/>
<comment type="caution">
    <text evidence="2">The sequence shown here is derived from an EMBL/GenBank/DDBJ whole genome shotgun (WGS) entry which is preliminary data.</text>
</comment>
<organism evidence="2 3">
    <name type="scientific">Senna tora</name>
    <dbReference type="NCBI Taxonomy" id="362788"/>
    <lineage>
        <taxon>Eukaryota</taxon>
        <taxon>Viridiplantae</taxon>
        <taxon>Streptophyta</taxon>
        <taxon>Embryophyta</taxon>
        <taxon>Tracheophyta</taxon>
        <taxon>Spermatophyta</taxon>
        <taxon>Magnoliopsida</taxon>
        <taxon>eudicotyledons</taxon>
        <taxon>Gunneridae</taxon>
        <taxon>Pentapetalae</taxon>
        <taxon>rosids</taxon>
        <taxon>fabids</taxon>
        <taxon>Fabales</taxon>
        <taxon>Fabaceae</taxon>
        <taxon>Caesalpinioideae</taxon>
        <taxon>Cassia clade</taxon>
        <taxon>Senna</taxon>
    </lineage>
</organism>
<name>A0A834WYM3_9FABA</name>
<accession>A0A834WYM3</accession>
<gene>
    <name evidence="2" type="ORF">G2W53_009720</name>
</gene>
<dbReference type="EMBL" id="JAAIUW010000004">
    <property type="protein sequence ID" value="KAF7834861.1"/>
    <property type="molecule type" value="Genomic_DNA"/>
</dbReference>
<reference evidence="2" key="1">
    <citation type="submission" date="2020-09" db="EMBL/GenBank/DDBJ databases">
        <title>Genome-Enabled Discovery of Anthraquinone Biosynthesis in Senna tora.</title>
        <authorList>
            <person name="Kang S.-H."/>
            <person name="Pandey R.P."/>
            <person name="Lee C.-M."/>
            <person name="Sim J.-S."/>
            <person name="Jeong J.-T."/>
            <person name="Choi B.-S."/>
            <person name="Jung M."/>
            <person name="Ginzburg D."/>
            <person name="Zhao K."/>
            <person name="Won S.Y."/>
            <person name="Oh T.-J."/>
            <person name="Yu Y."/>
            <person name="Kim N.-H."/>
            <person name="Lee O.R."/>
            <person name="Lee T.-H."/>
            <person name="Bashyal P."/>
            <person name="Kim T.-S."/>
            <person name="Lee W.-H."/>
            <person name="Kawkins C."/>
            <person name="Kim C.-K."/>
            <person name="Kim J.S."/>
            <person name="Ahn B.O."/>
            <person name="Rhee S.Y."/>
            <person name="Sohng J.K."/>
        </authorList>
    </citation>
    <scope>NUCLEOTIDE SEQUENCE</scope>
    <source>
        <tissue evidence="2">Leaf</tissue>
    </source>
</reference>
<dbReference type="Proteomes" id="UP000634136">
    <property type="component" value="Unassembled WGS sequence"/>
</dbReference>